<dbReference type="PANTHER" id="PTHR21346">
    <property type="entry name" value="FUN14 DOMAIN CONTAINING"/>
    <property type="match status" value="1"/>
</dbReference>
<dbReference type="GO" id="GO:0005741">
    <property type="term" value="C:mitochondrial outer membrane"/>
    <property type="evidence" value="ECO:0007669"/>
    <property type="project" value="UniProtKB-SubCell"/>
</dbReference>
<sequence length="173" mass="19229">MAKPKIDDPSEEAKKIVDDAKNFIEKAISDIGKTSATKQLILGTASGWITGFLTMKIGKVAAVGLGSGVILLHIASQKGYIDINWDKINKRVDKITDKIEKETTGKSPDWVEKVGRFVDRKIDKAEDILKKKEYKAKRWYNNFTGDNQYHATETHVFLASFMAGMAIGLLCGH</sequence>
<keyword evidence="5" id="KW-0472">Membrane</keyword>
<evidence type="ECO:0000256" key="2">
    <source>
        <dbReference type="ARBA" id="ARBA00009160"/>
    </source>
</evidence>
<comment type="subcellular location">
    <subcellularLocation>
        <location evidence="1">Mitochondrion outer membrane</location>
        <topology evidence="1">Multi-pass membrane protein</topology>
    </subcellularLocation>
</comment>
<evidence type="ECO:0008006" key="8">
    <source>
        <dbReference type="Google" id="ProtNLM"/>
    </source>
</evidence>
<organism evidence="6 7">
    <name type="scientific">Leptidea sinapis</name>
    <dbReference type="NCBI Taxonomy" id="189913"/>
    <lineage>
        <taxon>Eukaryota</taxon>
        <taxon>Metazoa</taxon>
        <taxon>Ecdysozoa</taxon>
        <taxon>Arthropoda</taxon>
        <taxon>Hexapoda</taxon>
        <taxon>Insecta</taxon>
        <taxon>Pterygota</taxon>
        <taxon>Neoptera</taxon>
        <taxon>Endopterygota</taxon>
        <taxon>Lepidoptera</taxon>
        <taxon>Glossata</taxon>
        <taxon>Ditrysia</taxon>
        <taxon>Papilionoidea</taxon>
        <taxon>Pieridae</taxon>
        <taxon>Dismorphiinae</taxon>
        <taxon>Leptidea</taxon>
    </lineage>
</organism>
<dbReference type="EMBL" id="FZQP02005789">
    <property type="protein sequence ID" value="VVD02116.1"/>
    <property type="molecule type" value="Genomic_DNA"/>
</dbReference>
<keyword evidence="4" id="KW-1133">Transmembrane helix</keyword>
<evidence type="ECO:0000256" key="5">
    <source>
        <dbReference type="ARBA" id="ARBA00023136"/>
    </source>
</evidence>
<accession>A0A5E4QVV6</accession>
<dbReference type="GO" id="GO:0000422">
    <property type="term" value="P:autophagy of mitochondrion"/>
    <property type="evidence" value="ECO:0007669"/>
    <property type="project" value="TreeGrafter"/>
</dbReference>
<evidence type="ECO:0000256" key="4">
    <source>
        <dbReference type="ARBA" id="ARBA00022989"/>
    </source>
</evidence>
<dbReference type="OrthoDB" id="163794at2759"/>
<proteinExistence type="inferred from homology"/>
<evidence type="ECO:0000256" key="1">
    <source>
        <dbReference type="ARBA" id="ARBA00004374"/>
    </source>
</evidence>
<evidence type="ECO:0000256" key="3">
    <source>
        <dbReference type="ARBA" id="ARBA00022692"/>
    </source>
</evidence>
<evidence type="ECO:0000313" key="7">
    <source>
        <dbReference type="Proteomes" id="UP000324832"/>
    </source>
</evidence>
<dbReference type="InterPro" id="IPR007014">
    <property type="entry name" value="FUN14"/>
</dbReference>
<comment type="similarity">
    <text evidence="2">Belongs to the FUN14 family.</text>
</comment>
<dbReference type="AlphaFoldDB" id="A0A5E4QVV6"/>
<keyword evidence="3" id="KW-0812">Transmembrane</keyword>
<gene>
    <name evidence="6" type="ORF">LSINAPIS_LOCUS12392</name>
</gene>
<protein>
    <recommendedName>
        <fullName evidence="8">FUN14 domain-containing protein 1</fullName>
    </recommendedName>
</protein>
<dbReference type="Pfam" id="PF04930">
    <property type="entry name" value="FUN14"/>
    <property type="match status" value="1"/>
</dbReference>
<keyword evidence="7" id="KW-1185">Reference proteome</keyword>
<evidence type="ECO:0000313" key="6">
    <source>
        <dbReference type="EMBL" id="VVD02116.1"/>
    </source>
</evidence>
<dbReference type="Proteomes" id="UP000324832">
    <property type="component" value="Unassembled WGS sequence"/>
</dbReference>
<name>A0A5E4QVV6_9NEOP</name>
<reference evidence="6 7" key="1">
    <citation type="submission" date="2017-07" db="EMBL/GenBank/DDBJ databases">
        <authorList>
            <person name="Talla V."/>
            <person name="Backstrom N."/>
        </authorList>
    </citation>
    <scope>NUCLEOTIDE SEQUENCE [LARGE SCALE GENOMIC DNA]</scope>
</reference>
<dbReference type="PANTHER" id="PTHR21346:SF0">
    <property type="entry name" value="RE45833P"/>
    <property type="match status" value="1"/>
</dbReference>